<keyword evidence="7 12" id="KW-0694">RNA-binding</keyword>
<evidence type="ECO:0000313" key="16">
    <source>
        <dbReference type="Proteomes" id="UP000005336"/>
    </source>
</evidence>
<keyword evidence="9 12" id="KW-0238">DNA-binding</keyword>
<dbReference type="GO" id="GO:0051607">
    <property type="term" value="P:defense response to virus"/>
    <property type="evidence" value="ECO:0007669"/>
    <property type="project" value="UniProtKB-UniRule"/>
</dbReference>
<gene>
    <name evidence="12" type="primary">cas9</name>
    <name evidence="15" type="ORF">HMPREF9370_0399</name>
</gene>
<dbReference type="STRING" id="1030841.HMPREF9370_0399"/>
<comment type="domain">
    <text evidence="12">Has 2 endonuclease domains. The discontinuous RuvC-like domain cleaves the target DNA noncomplementary to crRNA while the HNH nuclease domain cleaves the target DNA complementary to crRNA.</text>
</comment>
<dbReference type="AlphaFoldDB" id="G4CMU0"/>
<dbReference type="Pfam" id="PF13395">
    <property type="entry name" value="HNH_4"/>
    <property type="match status" value="1"/>
</dbReference>
<accession>G4CMU0</accession>
<name>G4CMU0_9NEIS</name>
<evidence type="ECO:0000256" key="12">
    <source>
        <dbReference type="HAMAP-Rule" id="MF_01480"/>
    </source>
</evidence>
<dbReference type="GO" id="GO:0043571">
    <property type="term" value="P:maintenance of CRISPR repeat elements"/>
    <property type="evidence" value="ECO:0007669"/>
    <property type="project" value="UniProtKB-UniRule"/>
</dbReference>
<dbReference type="GO" id="GO:0016787">
    <property type="term" value="F:hydrolase activity"/>
    <property type="evidence" value="ECO:0007669"/>
    <property type="project" value="UniProtKB-KW"/>
</dbReference>
<evidence type="ECO:0000256" key="11">
    <source>
        <dbReference type="ARBA" id="ARBA00046380"/>
    </source>
</evidence>
<dbReference type="InterPro" id="IPR028629">
    <property type="entry name" value="Cas9"/>
</dbReference>
<evidence type="ECO:0000256" key="10">
    <source>
        <dbReference type="ARBA" id="ARBA00023211"/>
    </source>
</evidence>
<dbReference type="InterPro" id="IPR003615">
    <property type="entry name" value="HNH_nuc"/>
</dbReference>
<protein>
    <recommendedName>
        <fullName evidence="12">CRISPR-associated endonuclease Cas9</fullName>
        <ecNumber evidence="12">3.1.-.-</ecNumber>
    </recommendedName>
</protein>
<dbReference type="InterPro" id="IPR041383">
    <property type="entry name" value="RuvC_III"/>
</dbReference>
<keyword evidence="10" id="KW-0464">Manganese</keyword>
<feature type="binding site" evidence="12">
    <location>
        <position position="511"/>
    </location>
    <ligand>
        <name>Mg(2+)</name>
        <dbReference type="ChEBI" id="CHEBI:18420"/>
        <label>2</label>
    </ligand>
</feature>
<sequence length="1097" mass="126345">MKKQPQRYILGLDLGIASVGWALILVDGAENPVGLLDCGVRTFERAEVPKTGDSLALARRQARSVRRLIRRRAHRLLRLRRLLKREGILSAADFNSDGLPNLPIDAWQLRVAGLERKLTNQEWAAVLLHLVKHRGYLSQRKSETQTENKELGRLLAGVAENSKLLSESSEQYRTPAELAVKLFAEQSGHLRNKGGEYTHTFNRLDLQKELHLLFERQYALGNPFASAELQSKVDELLMTQRSALQGEAVLKMLGKCTFEPSEYKAAKNTYSAERFIWLTKLNNLRILYNGEERALDEGDRKKLLDEPYKKAKLTYKQVRSILNLPESAVFKGLRYGKDSDGLKAENGTLMEMKAYHKIRTILDKAGLKGEWENRIRNPEILDKIGTAFSLYKTDEDIQAALADLRLPENVLDALLAGLNFDKFIQLSLKALRNILPLMERGIRYDEACKEVYGDHRALAESKNQVLLPPIPADEIRNPVVLRTLTQARKVINAIIRRYGSPQRVHIETARELGKSKQERDKIDRKNKENQNDRNRLASDIRKHFNFEPTPKDILKLRLYEQQHGKCLYSDLREEKGECLYTGNVIELHRLFEDGYVEIDHALPLSRTWDNSLNNKVLVLKSSNQNKGNKTPYEWLDGANNSRRWREFQARVQGCHFPYVKKQRIQTAKLDSKAEQGFLERNLNDTRYISKFMCQFITANLRLAETSNALMEEVAGENPYWKERKRQRVFAPSGSIIALLRGLWGLKKVREDNDRHHALDAIVVACSTVSMQQKITKAMQRRETLETVDSETGEVKTRIPQPWDFFRQEVMIRVFSDSPREELAEKLNSRPEALHDFVSPLFVSRAPNRKMTGQGHLETVKSAKRLSENISVVRKPLTALKLKDIENIVGYPDREPALYQALRERLLAHKDDPVKAFADKPFYKPAKDGGQGSLVKAVRIIENTKHGLKIRNGITDTNGDMVRTDVYQKTDKKGKRQYFIVPVYAWQVEKNELPTVDCKGYEIDDNYEFCFSLYKYDLIEIQNPNDINQELRAYYINCDSSDGRFWLAYHDKSAKEQQFRISTQNQPIIKKYQVDTLGKEIRLCKAEKRTALNGKKKK</sequence>
<comment type="similarity">
    <text evidence="12">Belongs to the CRISPR-associated Cas9 family.</text>
</comment>
<keyword evidence="16" id="KW-1185">Reference proteome</keyword>
<dbReference type="HAMAP" id="MF_01480">
    <property type="entry name" value="Cas9"/>
    <property type="match status" value="1"/>
</dbReference>
<evidence type="ECO:0000256" key="9">
    <source>
        <dbReference type="ARBA" id="ARBA00023125"/>
    </source>
</evidence>
<feature type="binding site" evidence="12">
    <location>
        <position position="13"/>
    </location>
    <ligand>
        <name>Mg(2+)</name>
        <dbReference type="ChEBI" id="CHEBI:18420"/>
        <label>1</label>
    </ligand>
</feature>
<dbReference type="HOGENOM" id="CLU_007514_0_0_4"/>
<dbReference type="Pfam" id="PF18541">
    <property type="entry name" value="RuvC_III"/>
    <property type="match status" value="1"/>
</dbReference>
<dbReference type="PATRIC" id="fig|1030841.3.peg.399"/>
<dbReference type="GO" id="GO:0003677">
    <property type="term" value="F:DNA binding"/>
    <property type="evidence" value="ECO:0007669"/>
    <property type="project" value="UniProtKB-UniRule"/>
</dbReference>
<dbReference type="GO" id="GO:0003723">
    <property type="term" value="F:RNA binding"/>
    <property type="evidence" value="ECO:0007669"/>
    <property type="project" value="UniProtKB-UniRule"/>
</dbReference>
<evidence type="ECO:0000313" key="15">
    <source>
        <dbReference type="EMBL" id="EGZ50990.1"/>
    </source>
</evidence>
<evidence type="ECO:0000256" key="7">
    <source>
        <dbReference type="ARBA" id="ARBA00022884"/>
    </source>
</evidence>
<evidence type="ECO:0000259" key="14">
    <source>
        <dbReference type="PROSITE" id="PS51749"/>
    </source>
</evidence>
<keyword evidence="3 12" id="KW-0479">Metal-binding</keyword>
<feature type="active site" description="Proton acceptor for HNH nuclease domain" evidence="12">
    <location>
        <position position="600"/>
    </location>
</feature>
<evidence type="ECO:0000256" key="13">
    <source>
        <dbReference type="SAM" id="MobiDB-lite"/>
    </source>
</evidence>
<comment type="cofactor">
    <cofactor evidence="1 12">
        <name>Mg(2+)</name>
        <dbReference type="ChEBI" id="CHEBI:18420"/>
    </cofactor>
</comment>
<organism evidence="15 16">
    <name type="scientific">Neisseria wadsworthii 9715</name>
    <dbReference type="NCBI Taxonomy" id="1030841"/>
    <lineage>
        <taxon>Bacteria</taxon>
        <taxon>Pseudomonadati</taxon>
        <taxon>Pseudomonadota</taxon>
        <taxon>Betaproteobacteria</taxon>
        <taxon>Neisseriales</taxon>
        <taxon>Neisseriaceae</taxon>
        <taxon>Neisseria</taxon>
    </lineage>
</organism>
<reference evidence="15 16" key="1">
    <citation type="submission" date="2011-06" db="EMBL/GenBank/DDBJ databases">
        <authorList>
            <person name="Muzny D."/>
            <person name="Qin X."/>
            <person name="Deng J."/>
            <person name="Jiang H."/>
            <person name="Liu Y."/>
            <person name="Qu J."/>
            <person name="Song X.-Z."/>
            <person name="Zhang L."/>
            <person name="Thornton R."/>
            <person name="Coyle M."/>
            <person name="Francisco L."/>
            <person name="Jackson L."/>
            <person name="Javaid M."/>
            <person name="Korchina V."/>
            <person name="Kovar C."/>
            <person name="Mata R."/>
            <person name="Mathew T."/>
            <person name="Ngo R."/>
            <person name="Nguyen L."/>
            <person name="Nguyen N."/>
            <person name="Okwuonu G."/>
            <person name="Ongeri F."/>
            <person name="Pham C."/>
            <person name="Simmons D."/>
            <person name="Wilczek-Boney K."/>
            <person name="Hale W."/>
            <person name="Jakkamsetti A."/>
            <person name="Pham P."/>
            <person name="Ruth R."/>
            <person name="San Lucas F."/>
            <person name="Warren J."/>
            <person name="Zhang J."/>
            <person name="Zhao Z."/>
            <person name="Zhou C."/>
            <person name="Zhu D."/>
            <person name="Lee S."/>
            <person name="Bess C."/>
            <person name="Blankenburg K."/>
            <person name="Forbes L."/>
            <person name="Fu Q."/>
            <person name="Gubbala S."/>
            <person name="Hirani K."/>
            <person name="Jayaseelan J.C."/>
            <person name="Lara F."/>
            <person name="Munidasa M."/>
            <person name="Palculict T."/>
            <person name="Patil S."/>
            <person name="Pu L.-L."/>
            <person name="Saada N."/>
            <person name="Tang L."/>
            <person name="Weissenberger G."/>
            <person name="Zhu Y."/>
            <person name="Hemphill L."/>
            <person name="Shang Y."/>
            <person name="Youmans B."/>
            <person name="Ayvaz T."/>
            <person name="Ross M."/>
            <person name="Santibanez J."/>
            <person name="Aqrawi P."/>
            <person name="Gross S."/>
            <person name="Joshi V."/>
            <person name="Fowler G."/>
            <person name="Nazareth L."/>
            <person name="Reid J."/>
            <person name="Worley K."/>
            <person name="Petrosino J."/>
            <person name="Highlander S."/>
            <person name="Gibbs R."/>
        </authorList>
    </citation>
    <scope>NUCLEOTIDE SEQUENCE [LARGE SCALE GENOMIC DNA]</scope>
    <source>
        <strain evidence="15 16">9715</strain>
    </source>
</reference>
<evidence type="ECO:0000256" key="6">
    <source>
        <dbReference type="ARBA" id="ARBA00022842"/>
    </source>
</evidence>
<feature type="binding site" evidence="12">
    <location>
        <position position="511"/>
    </location>
    <ligand>
        <name>Mg(2+)</name>
        <dbReference type="ChEBI" id="CHEBI:18420"/>
        <label>1</label>
    </ligand>
</feature>
<dbReference type="PROSITE" id="PS51749">
    <property type="entry name" value="HNH_CAS9"/>
    <property type="match status" value="1"/>
</dbReference>
<evidence type="ECO:0000256" key="3">
    <source>
        <dbReference type="ARBA" id="ARBA00022723"/>
    </source>
</evidence>
<evidence type="ECO:0000256" key="5">
    <source>
        <dbReference type="ARBA" id="ARBA00022801"/>
    </source>
</evidence>
<feature type="binding site" evidence="12">
    <location>
        <position position="13"/>
    </location>
    <ligand>
        <name>Mg(2+)</name>
        <dbReference type="ChEBI" id="CHEBI:18420"/>
        <label>2</label>
    </ligand>
</feature>
<evidence type="ECO:0000256" key="2">
    <source>
        <dbReference type="ARBA" id="ARBA00022722"/>
    </source>
</evidence>
<comment type="function">
    <text evidence="12">CRISPR (clustered regularly interspaced short palindromic repeat) is an adaptive immune system that provides protection against mobile genetic elements (viruses, transposable elements and conjugative plasmids). CRISPR clusters contain spacers, sequences complementary to antecedent mobile elements, and target invading nucleic acids. CRISPR clusters are transcribed and processed into CRISPR RNA (crRNA). In type II CRISPR systems correct processing of pre-crRNA requires a trans-encoded small RNA (tracrRNA), endogenous ribonuclease 3 (rnc) and this protein. The tracrRNA serves as a guide for ribonuclease 3-aided processing of pre-crRNA. Subsequently Cas9/crRNA/tracrRNA endonucleolytically cleaves linear or circular dsDNA target complementary to the spacer; Cas9 is inactive in the absence of the 2 guide RNAs (gRNA). Cas9 recognizes the protospacer adjacent motif (PAM) in the CRISPR repeat sequences to help distinguish self versus nonself, as targets within the bacterial CRISPR locus do not have PAMs. PAM recognition is also required for catalytic activity.</text>
</comment>
<keyword evidence="4 12" id="KW-0255">Endonuclease</keyword>
<evidence type="ECO:0000256" key="8">
    <source>
        <dbReference type="ARBA" id="ARBA00023118"/>
    </source>
</evidence>
<dbReference type="Gene3D" id="3.30.420.10">
    <property type="entry name" value="Ribonuclease H-like superfamily/Ribonuclease H"/>
    <property type="match status" value="3"/>
</dbReference>
<feature type="binding site" evidence="12">
    <location>
        <position position="507"/>
    </location>
    <ligand>
        <name>Mg(2+)</name>
        <dbReference type="ChEBI" id="CHEBI:18420"/>
        <label>1</label>
    </ligand>
</feature>
<comment type="subunit">
    <text evidence="11 12">Monomer. Binds crRNA and tracrRNA.</text>
</comment>
<comment type="caution">
    <text evidence="15">The sequence shown here is derived from an EMBL/GenBank/DDBJ whole genome shotgun (WGS) entry which is preliminary data.</text>
</comment>
<keyword evidence="6 12" id="KW-0460">Magnesium</keyword>
<feature type="region of interest" description="Disordered" evidence="13">
    <location>
        <begin position="512"/>
        <end position="535"/>
    </location>
</feature>
<proteinExistence type="inferred from homology"/>
<keyword evidence="2 12" id="KW-0540">Nuclease</keyword>
<evidence type="ECO:0000256" key="1">
    <source>
        <dbReference type="ARBA" id="ARBA00001946"/>
    </source>
</evidence>
<dbReference type="OrthoDB" id="9777169at2"/>
<dbReference type="NCBIfam" id="TIGR01865">
    <property type="entry name" value="cas_Csn1"/>
    <property type="match status" value="1"/>
</dbReference>
<dbReference type="GO" id="GO:0004519">
    <property type="term" value="F:endonuclease activity"/>
    <property type="evidence" value="ECO:0007669"/>
    <property type="project" value="UniProtKB-UniRule"/>
</dbReference>
<keyword evidence="5 12" id="KW-0378">Hydrolase</keyword>
<dbReference type="GO" id="GO:0046872">
    <property type="term" value="F:metal ion binding"/>
    <property type="evidence" value="ECO:0007669"/>
    <property type="project" value="UniProtKB-UniRule"/>
</dbReference>
<evidence type="ECO:0000256" key="4">
    <source>
        <dbReference type="ARBA" id="ARBA00022759"/>
    </source>
</evidence>
<dbReference type="Proteomes" id="UP000005336">
    <property type="component" value="Unassembled WGS sequence"/>
</dbReference>
<dbReference type="EC" id="3.1.-.-" evidence="12"/>
<dbReference type="InterPro" id="IPR033114">
    <property type="entry name" value="HNH_CAS9"/>
</dbReference>
<dbReference type="InterPro" id="IPR036397">
    <property type="entry name" value="RNaseH_sf"/>
</dbReference>
<feature type="active site" description="For RuvC-like nuclease domain" evidence="12">
    <location>
        <position position="13"/>
    </location>
</feature>
<dbReference type="EMBL" id="AGAZ01000013">
    <property type="protein sequence ID" value="EGZ50990.1"/>
    <property type="molecule type" value="Genomic_DNA"/>
</dbReference>
<keyword evidence="8 12" id="KW-0051">Antiviral defense</keyword>
<dbReference type="RefSeq" id="WP_009115545.1">
    <property type="nucleotide sequence ID" value="NZ_JH165159.1"/>
</dbReference>
<feature type="binding site" evidence="12">
    <location>
        <position position="756"/>
    </location>
    <ligand>
        <name>Mg(2+)</name>
        <dbReference type="ChEBI" id="CHEBI:18420"/>
        <label>2</label>
    </ligand>
</feature>
<feature type="domain" description="HNH Cas9-type" evidence="14">
    <location>
        <begin position="515"/>
        <end position="682"/>
    </location>
</feature>